<organism evidence="1 2">
    <name type="scientific">Nemania bipapillata</name>
    <dbReference type="NCBI Taxonomy" id="110536"/>
    <lineage>
        <taxon>Eukaryota</taxon>
        <taxon>Fungi</taxon>
        <taxon>Dikarya</taxon>
        <taxon>Ascomycota</taxon>
        <taxon>Pezizomycotina</taxon>
        <taxon>Sordariomycetes</taxon>
        <taxon>Xylariomycetidae</taxon>
        <taxon>Xylariales</taxon>
        <taxon>Xylariaceae</taxon>
        <taxon>Nemania</taxon>
    </lineage>
</organism>
<evidence type="ECO:0000313" key="1">
    <source>
        <dbReference type="EMBL" id="KAJ8116773.1"/>
    </source>
</evidence>
<gene>
    <name evidence="1" type="ORF">ONZ43_g4360</name>
</gene>
<proteinExistence type="predicted"/>
<name>A0ACC2INS9_9PEZI</name>
<dbReference type="EMBL" id="JAPESX010001163">
    <property type="protein sequence ID" value="KAJ8116773.1"/>
    <property type="molecule type" value="Genomic_DNA"/>
</dbReference>
<sequence length="520" mass="59324">MPTNNGSVFSETLQEITNTKLEELSKRRSEFETAKADVISRLESELNPLSRLELLSRGVRECFAMKTTKTGEILPGSSKNPDLVLELENLDSFMAQSKYDPSVTPLLMQRWEESLLRRLDMQSSKFQYASLYAQLVTEWLSTEKPAAAAATPEDADMAEGYEDVGDSMKKEARRGWEQVVFQPAGVDEQALKSYLVDLFGLEDQDRPAKAKGFEQLRDKLTAFENTLATPKQFDAGSLTWVINGLLASDLLTDERREVLRDFLGNQTILAEVADVLNMRLAALSTWSWGESVGVEQQRKITGVYNVLMHEDVLQAIFLHYIGVKWSVFLKSAFRQFRKFDGAWKSSRRSIPELDQKRRKVYLGDSYTQYQKSVYAARDHVYRKHYFMASLMGREDEKKSSLEGEEEANYSAQNLPLMCQQRPITRMRRRAAHRQNFGGFARDLDENYAQDAAALEDFDFDPSSFLDDSHSDSESQDRNPMEDKQRLIRLLSTELAVSLAARDHPNRHGAPRRVGDMDGLL</sequence>
<comment type="caution">
    <text evidence="1">The sequence shown here is derived from an EMBL/GenBank/DDBJ whole genome shotgun (WGS) entry which is preliminary data.</text>
</comment>
<accession>A0ACC2INS9</accession>
<dbReference type="Proteomes" id="UP001153334">
    <property type="component" value="Unassembled WGS sequence"/>
</dbReference>
<reference evidence="1" key="1">
    <citation type="submission" date="2022-11" db="EMBL/GenBank/DDBJ databases">
        <title>Genome Sequence of Nemania bipapillata.</title>
        <authorList>
            <person name="Buettner E."/>
        </authorList>
    </citation>
    <scope>NUCLEOTIDE SEQUENCE</scope>
    <source>
        <strain evidence="1">CP14</strain>
    </source>
</reference>
<protein>
    <submittedName>
        <fullName evidence="1">Uncharacterized protein</fullName>
    </submittedName>
</protein>
<keyword evidence="2" id="KW-1185">Reference proteome</keyword>
<evidence type="ECO:0000313" key="2">
    <source>
        <dbReference type="Proteomes" id="UP001153334"/>
    </source>
</evidence>